<proteinExistence type="predicted"/>
<dbReference type="AlphaFoldDB" id="A0A150GE43"/>
<dbReference type="STRING" id="33097.A0A150GE43"/>
<dbReference type="EMBL" id="LSYV01000031">
    <property type="protein sequence ID" value="KXZ48104.1"/>
    <property type="molecule type" value="Genomic_DNA"/>
</dbReference>
<reference evidence="2" key="1">
    <citation type="journal article" date="2016" name="Nat. Commun.">
        <title>The Gonium pectorale genome demonstrates co-option of cell cycle regulation during the evolution of multicellularity.</title>
        <authorList>
            <person name="Hanschen E.R."/>
            <person name="Marriage T.N."/>
            <person name="Ferris P.J."/>
            <person name="Hamaji T."/>
            <person name="Toyoda A."/>
            <person name="Fujiyama A."/>
            <person name="Neme R."/>
            <person name="Noguchi H."/>
            <person name="Minakuchi Y."/>
            <person name="Suzuki M."/>
            <person name="Kawai-Toyooka H."/>
            <person name="Smith D.R."/>
            <person name="Sparks H."/>
            <person name="Anderson J."/>
            <person name="Bakaric R."/>
            <person name="Luria V."/>
            <person name="Karger A."/>
            <person name="Kirschner M.W."/>
            <person name="Durand P.M."/>
            <person name="Michod R.E."/>
            <person name="Nozaki H."/>
            <person name="Olson B.J."/>
        </authorList>
    </citation>
    <scope>NUCLEOTIDE SEQUENCE [LARGE SCALE GENOMIC DNA]</scope>
    <source>
        <strain evidence="2">NIES-2863</strain>
    </source>
</reference>
<keyword evidence="2" id="KW-1185">Reference proteome</keyword>
<accession>A0A150GE43</accession>
<organism evidence="1 2">
    <name type="scientific">Gonium pectorale</name>
    <name type="common">Green alga</name>
    <dbReference type="NCBI Taxonomy" id="33097"/>
    <lineage>
        <taxon>Eukaryota</taxon>
        <taxon>Viridiplantae</taxon>
        <taxon>Chlorophyta</taxon>
        <taxon>core chlorophytes</taxon>
        <taxon>Chlorophyceae</taxon>
        <taxon>CS clade</taxon>
        <taxon>Chlamydomonadales</taxon>
        <taxon>Volvocaceae</taxon>
        <taxon>Gonium</taxon>
    </lineage>
</organism>
<evidence type="ECO:0000313" key="1">
    <source>
        <dbReference type="EMBL" id="KXZ48104.1"/>
    </source>
</evidence>
<comment type="caution">
    <text evidence="1">The sequence shown here is derived from an EMBL/GenBank/DDBJ whole genome shotgun (WGS) entry which is preliminary data.</text>
</comment>
<sequence length="69" mass="7282">MPQIGTASGRRRQEAWDVRLLEPAGCSKLWGSSLLPAGEQALCLKIVYLRNGCGGRRGPGGLYLGLGGL</sequence>
<dbReference type="Proteomes" id="UP000075714">
    <property type="component" value="Unassembled WGS sequence"/>
</dbReference>
<name>A0A150GE43_GONPE</name>
<protein>
    <submittedName>
        <fullName evidence="1">Uncharacterized protein</fullName>
    </submittedName>
</protein>
<evidence type="ECO:0000313" key="2">
    <source>
        <dbReference type="Proteomes" id="UP000075714"/>
    </source>
</evidence>
<gene>
    <name evidence="1" type="ORF">GPECTOR_30g199</name>
</gene>